<evidence type="ECO:0000313" key="9">
    <source>
        <dbReference type="Proteomes" id="UP000243904"/>
    </source>
</evidence>
<evidence type="ECO:0000259" key="7">
    <source>
        <dbReference type="Pfam" id="PF13193"/>
    </source>
</evidence>
<dbReference type="NCBIfam" id="NF009071">
    <property type="entry name" value="PRK12406.1"/>
    <property type="match status" value="1"/>
</dbReference>
<protein>
    <recommendedName>
        <fullName evidence="5">3-methylmercaptopropionyl-CoA ligase</fullName>
        <ecNumber evidence="4">6.2.1.44</ecNumber>
    </recommendedName>
</protein>
<evidence type="ECO:0000256" key="2">
    <source>
        <dbReference type="ARBA" id="ARBA00022598"/>
    </source>
</evidence>
<name>A0A1H1XJ45_9BRAD</name>
<evidence type="ECO:0000259" key="6">
    <source>
        <dbReference type="Pfam" id="PF00501"/>
    </source>
</evidence>
<dbReference type="Pfam" id="PF13193">
    <property type="entry name" value="AMP-binding_C"/>
    <property type="match status" value="1"/>
</dbReference>
<reference evidence="9" key="1">
    <citation type="submission" date="2016-10" db="EMBL/GenBank/DDBJ databases">
        <authorList>
            <person name="Varghese N."/>
            <person name="Submissions S."/>
        </authorList>
    </citation>
    <scope>NUCLEOTIDE SEQUENCE [LARGE SCALE GENOMIC DNA]</scope>
    <source>
        <strain evidence="9">GAS369</strain>
    </source>
</reference>
<keyword evidence="2" id="KW-0436">Ligase</keyword>
<dbReference type="EMBL" id="LT629750">
    <property type="protein sequence ID" value="SDT09172.1"/>
    <property type="molecule type" value="Genomic_DNA"/>
</dbReference>
<dbReference type="GO" id="GO:0031956">
    <property type="term" value="F:medium-chain fatty acid-CoA ligase activity"/>
    <property type="evidence" value="ECO:0007669"/>
    <property type="project" value="TreeGrafter"/>
</dbReference>
<comment type="catalytic activity">
    <reaction evidence="3">
        <text>3-(methylsulfanyl)propanoate + ATP + CoA = 3-(methylsulfanyl)propanoyl-CoA + AMP + diphosphate</text>
        <dbReference type="Rhea" id="RHEA:43052"/>
        <dbReference type="ChEBI" id="CHEBI:30616"/>
        <dbReference type="ChEBI" id="CHEBI:33019"/>
        <dbReference type="ChEBI" id="CHEBI:49016"/>
        <dbReference type="ChEBI" id="CHEBI:57287"/>
        <dbReference type="ChEBI" id="CHEBI:82815"/>
        <dbReference type="ChEBI" id="CHEBI:456215"/>
        <dbReference type="EC" id="6.2.1.44"/>
    </reaction>
    <physiologicalReaction direction="left-to-right" evidence="3">
        <dbReference type="Rhea" id="RHEA:43053"/>
    </physiologicalReaction>
</comment>
<dbReference type="GO" id="GO:0006631">
    <property type="term" value="P:fatty acid metabolic process"/>
    <property type="evidence" value="ECO:0007669"/>
    <property type="project" value="TreeGrafter"/>
</dbReference>
<comment type="similarity">
    <text evidence="1">Belongs to the ATP-dependent AMP-binding enzyme family.</text>
</comment>
<feature type="domain" description="AMP-dependent synthetase/ligase" evidence="6">
    <location>
        <begin position="4"/>
        <end position="358"/>
    </location>
</feature>
<dbReference type="Gene3D" id="3.30.300.30">
    <property type="match status" value="1"/>
</dbReference>
<dbReference type="Gene3D" id="3.40.50.12780">
    <property type="entry name" value="N-terminal domain of ligase-like"/>
    <property type="match status" value="1"/>
</dbReference>
<dbReference type="RefSeq" id="WP_283806780.1">
    <property type="nucleotide sequence ID" value="NZ_LT629750.1"/>
</dbReference>
<dbReference type="AlphaFoldDB" id="A0A1H1XJ45"/>
<dbReference type="PANTHER" id="PTHR43201">
    <property type="entry name" value="ACYL-COA SYNTHETASE"/>
    <property type="match status" value="1"/>
</dbReference>
<sequence>MTSIISGDRAISYPEMHARIARAAAGFKVLGLGGGTPVAMMLRNDLALFEVSGAAAALGSPVVPINWHLKAEEVAYILADSGAEILVCHADLLPQIRDGLPQHLKLFVVTTPPEIAAAFNVPMPLTRVPEGMTDWDDWRDSHAPSQAPAIGSAPMFYTSGTTGLPKGVRRKPMQPEQQAASARVGTIAYGIKAGDSQVILMNGPMYHSAPNSYGMLAFRNGCTIVLEPRFDPEDMLHLIARHRVTHMHMVPTMFVRLLRLPDEVKRRYALSSLRFIVHGAAPCPPQVKRAMIDWWGPVVHEYFGSTETGIPVWHSAEEALAKPGTVGRAIEGGIVKIFRPDGELCDVNEPGEIFMRQVAISDFDYHGNAEARAEAGRDGLISVGDIGYLDADGYLFLCDRKRDMVISGGVNIYPAEIENALIGMDGVRDCAVFGIPDDEFGERLFACIEPEANATLTSRAVQTFLRGRLANFKVPKDIQFLDALPREASGKIFKRKLRDLHAEGGLRAAT</sequence>
<gene>
    <name evidence="8" type="ORF">SAMN05444158_4350</name>
</gene>
<evidence type="ECO:0000313" key="8">
    <source>
        <dbReference type="EMBL" id="SDT09172.1"/>
    </source>
</evidence>
<dbReference type="EC" id="6.2.1.44" evidence="4"/>
<proteinExistence type="inferred from homology"/>
<dbReference type="InterPro" id="IPR045851">
    <property type="entry name" value="AMP-bd_C_sf"/>
</dbReference>
<dbReference type="PANTHER" id="PTHR43201:SF5">
    <property type="entry name" value="MEDIUM-CHAIN ACYL-COA LIGASE ACSF2, MITOCHONDRIAL"/>
    <property type="match status" value="1"/>
</dbReference>
<organism evidence="8 9">
    <name type="scientific">Bradyrhizobium canariense</name>
    <dbReference type="NCBI Taxonomy" id="255045"/>
    <lineage>
        <taxon>Bacteria</taxon>
        <taxon>Pseudomonadati</taxon>
        <taxon>Pseudomonadota</taxon>
        <taxon>Alphaproteobacteria</taxon>
        <taxon>Hyphomicrobiales</taxon>
        <taxon>Nitrobacteraceae</taxon>
        <taxon>Bradyrhizobium</taxon>
    </lineage>
</organism>
<evidence type="ECO:0000256" key="4">
    <source>
        <dbReference type="ARBA" id="ARBA00066616"/>
    </source>
</evidence>
<dbReference type="SUPFAM" id="SSF56801">
    <property type="entry name" value="Acetyl-CoA synthetase-like"/>
    <property type="match status" value="1"/>
</dbReference>
<dbReference type="Proteomes" id="UP000243904">
    <property type="component" value="Chromosome I"/>
</dbReference>
<dbReference type="InterPro" id="IPR000873">
    <property type="entry name" value="AMP-dep_synth/lig_dom"/>
</dbReference>
<keyword evidence="9" id="KW-1185">Reference proteome</keyword>
<dbReference type="InterPro" id="IPR025110">
    <property type="entry name" value="AMP-bd_C"/>
</dbReference>
<evidence type="ECO:0000256" key="3">
    <source>
        <dbReference type="ARBA" id="ARBA00051915"/>
    </source>
</evidence>
<dbReference type="Pfam" id="PF00501">
    <property type="entry name" value="AMP-binding"/>
    <property type="match status" value="1"/>
</dbReference>
<dbReference type="InterPro" id="IPR042099">
    <property type="entry name" value="ANL_N_sf"/>
</dbReference>
<evidence type="ECO:0000256" key="5">
    <source>
        <dbReference type="ARBA" id="ARBA00067668"/>
    </source>
</evidence>
<feature type="domain" description="AMP-binding enzyme C-terminal" evidence="7">
    <location>
        <begin position="416"/>
        <end position="491"/>
    </location>
</feature>
<evidence type="ECO:0000256" key="1">
    <source>
        <dbReference type="ARBA" id="ARBA00006432"/>
    </source>
</evidence>
<dbReference type="FunFam" id="3.30.300.30:FF:000008">
    <property type="entry name" value="2,3-dihydroxybenzoate-AMP ligase"/>
    <property type="match status" value="1"/>
</dbReference>
<accession>A0A1H1XJ45</accession>